<reference evidence="1 2" key="1">
    <citation type="journal article" date="2016" name="Sci. Rep.">
        <title>The Dendrobium catenatum Lindl. genome sequence provides insights into polysaccharide synthase, floral development and adaptive evolution.</title>
        <authorList>
            <person name="Zhang G.Q."/>
            <person name="Xu Q."/>
            <person name="Bian C."/>
            <person name="Tsai W.C."/>
            <person name="Yeh C.M."/>
            <person name="Liu K.W."/>
            <person name="Yoshida K."/>
            <person name="Zhang L.S."/>
            <person name="Chang S.B."/>
            <person name="Chen F."/>
            <person name="Shi Y."/>
            <person name="Su Y.Y."/>
            <person name="Zhang Y.Q."/>
            <person name="Chen L.J."/>
            <person name="Yin Y."/>
            <person name="Lin M."/>
            <person name="Huang H."/>
            <person name="Deng H."/>
            <person name="Wang Z.W."/>
            <person name="Zhu S.L."/>
            <person name="Zhao X."/>
            <person name="Deng C."/>
            <person name="Niu S.C."/>
            <person name="Huang J."/>
            <person name="Wang M."/>
            <person name="Liu G.H."/>
            <person name="Yang H.J."/>
            <person name="Xiao X.J."/>
            <person name="Hsiao Y.Y."/>
            <person name="Wu W.L."/>
            <person name="Chen Y.Y."/>
            <person name="Mitsuda N."/>
            <person name="Ohme-Takagi M."/>
            <person name="Luo Y.B."/>
            <person name="Van de Peer Y."/>
            <person name="Liu Z.J."/>
        </authorList>
    </citation>
    <scope>NUCLEOTIDE SEQUENCE [LARGE SCALE GENOMIC DNA]</scope>
    <source>
        <tissue evidence="1">The whole plant</tissue>
    </source>
</reference>
<gene>
    <name evidence="1" type="ORF">MA16_Dca006476</name>
</gene>
<reference evidence="1 2" key="2">
    <citation type="journal article" date="2017" name="Nature">
        <title>The Apostasia genome and the evolution of orchids.</title>
        <authorList>
            <person name="Zhang G.Q."/>
            <person name="Liu K.W."/>
            <person name="Li Z."/>
            <person name="Lohaus R."/>
            <person name="Hsiao Y.Y."/>
            <person name="Niu S.C."/>
            <person name="Wang J.Y."/>
            <person name="Lin Y.C."/>
            <person name="Xu Q."/>
            <person name="Chen L.J."/>
            <person name="Yoshida K."/>
            <person name="Fujiwara S."/>
            <person name="Wang Z.W."/>
            <person name="Zhang Y.Q."/>
            <person name="Mitsuda N."/>
            <person name="Wang M."/>
            <person name="Liu G.H."/>
            <person name="Pecoraro L."/>
            <person name="Huang H.X."/>
            <person name="Xiao X.J."/>
            <person name="Lin M."/>
            <person name="Wu X.Y."/>
            <person name="Wu W.L."/>
            <person name="Chen Y.Y."/>
            <person name="Chang S.B."/>
            <person name="Sakamoto S."/>
            <person name="Ohme-Takagi M."/>
            <person name="Yagi M."/>
            <person name="Zeng S.J."/>
            <person name="Shen C.Y."/>
            <person name="Yeh C.M."/>
            <person name="Luo Y.B."/>
            <person name="Tsai W.C."/>
            <person name="Van de Peer Y."/>
            <person name="Liu Z.J."/>
        </authorList>
    </citation>
    <scope>NUCLEOTIDE SEQUENCE [LARGE SCALE GENOMIC DNA]</scope>
    <source>
        <tissue evidence="1">The whole plant</tissue>
    </source>
</reference>
<accession>A0A2I0X7Z6</accession>
<organism evidence="1 2">
    <name type="scientific">Dendrobium catenatum</name>
    <dbReference type="NCBI Taxonomy" id="906689"/>
    <lineage>
        <taxon>Eukaryota</taxon>
        <taxon>Viridiplantae</taxon>
        <taxon>Streptophyta</taxon>
        <taxon>Embryophyta</taxon>
        <taxon>Tracheophyta</taxon>
        <taxon>Spermatophyta</taxon>
        <taxon>Magnoliopsida</taxon>
        <taxon>Liliopsida</taxon>
        <taxon>Asparagales</taxon>
        <taxon>Orchidaceae</taxon>
        <taxon>Epidendroideae</taxon>
        <taxon>Malaxideae</taxon>
        <taxon>Dendrobiinae</taxon>
        <taxon>Dendrobium</taxon>
    </lineage>
</organism>
<keyword evidence="2" id="KW-1185">Reference proteome</keyword>
<proteinExistence type="predicted"/>
<evidence type="ECO:0000313" key="2">
    <source>
        <dbReference type="Proteomes" id="UP000233837"/>
    </source>
</evidence>
<sequence length="206" mass="22389">MGSPLIARSLDGRQSPDISPTYGKALREEGDLQSFLQREAETIVNEENDRCLVNKVLLDVSLNETNVTSLLLTSDPSRASLPLQLNGEPFIEVSVLLISNEQLKVHLKDNVKGSILDQNDWLEDFSSSYGEDSGDSGPKVLGVIVGVSCFSGGDSVLDVAYLVWCLDNNEAAFGFLMLVVACWQPWCPDGLVGTLACLTNEWPLPS</sequence>
<protein>
    <submittedName>
        <fullName evidence="1">Uncharacterized protein</fullName>
    </submittedName>
</protein>
<name>A0A2I0X7Z6_9ASPA</name>
<evidence type="ECO:0000313" key="1">
    <source>
        <dbReference type="EMBL" id="PKU84001.1"/>
    </source>
</evidence>
<dbReference type="AlphaFoldDB" id="A0A2I0X7Z6"/>
<dbReference type="EMBL" id="KZ502070">
    <property type="protein sequence ID" value="PKU84001.1"/>
    <property type="molecule type" value="Genomic_DNA"/>
</dbReference>
<dbReference type="Proteomes" id="UP000233837">
    <property type="component" value="Unassembled WGS sequence"/>
</dbReference>